<dbReference type="CDD" id="cd13777">
    <property type="entry name" value="Aar2_N"/>
    <property type="match status" value="1"/>
</dbReference>
<dbReference type="InterPro" id="IPR007946">
    <property type="entry name" value="AAR2"/>
</dbReference>
<dbReference type="PANTHER" id="PTHR12689">
    <property type="entry name" value="A1 CISTRON SPLICING FACTOR AAR2-RELATED"/>
    <property type="match status" value="1"/>
</dbReference>
<dbReference type="Gene3D" id="1.25.40.550">
    <property type="entry name" value="Aar2, C-terminal domain-like"/>
    <property type="match status" value="1"/>
</dbReference>
<comment type="similarity">
    <text evidence="1">Belongs to the AAR2 family.</text>
</comment>
<dbReference type="Proteomes" id="UP000243797">
    <property type="component" value="Unassembled WGS sequence"/>
</dbReference>
<reference evidence="5 6" key="1">
    <citation type="submission" date="2017-06" db="EMBL/GenBank/DDBJ databases">
        <title>Draft genome sequence of a variant of Elsinoe murrayae.</title>
        <authorList>
            <person name="Cheng Q."/>
        </authorList>
    </citation>
    <scope>NUCLEOTIDE SEQUENCE [LARGE SCALE GENOMIC DNA]</scope>
    <source>
        <strain evidence="5 6">CQ-2017a</strain>
    </source>
</reference>
<feature type="region of interest" description="Disordered" evidence="2">
    <location>
        <begin position="480"/>
        <end position="604"/>
    </location>
</feature>
<dbReference type="Gene3D" id="2.60.34.20">
    <property type="match status" value="1"/>
</dbReference>
<dbReference type="GO" id="GO:0000244">
    <property type="term" value="P:spliceosomal tri-snRNP complex assembly"/>
    <property type="evidence" value="ECO:0007669"/>
    <property type="project" value="TreeGrafter"/>
</dbReference>
<feature type="compositionally biased region" description="Acidic residues" evidence="2">
    <location>
        <begin position="512"/>
        <end position="522"/>
    </location>
</feature>
<evidence type="ECO:0000259" key="3">
    <source>
        <dbReference type="Pfam" id="PF05282"/>
    </source>
</evidence>
<comment type="caution">
    <text evidence="5">The sequence shown here is derived from an EMBL/GenBank/DDBJ whole genome shotgun (WGS) entry which is preliminary data.</text>
</comment>
<dbReference type="Pfam" id="PF05282">
    <property type="entry name" value="AAR2"/>
    <property type="match status" value="1"/>
</dbReference>
<dbReference type="STRING" id="2082308.A0A2K1QQ91"/>
<dbReference type="CDD" id="cd13778">
    <property type="entry name" value="Aar2_C"/>
    <property type="match status" value="1"/>
</dbReference>
<dbReference type="InterPro" id="IPR038514">
    <property type="entry name" value="AAR2_C_sf"/>
</dbReference>
<dbReference type="Pfam" id="PF20981">
    <property type="entry name" value="AAR2_1st"/>
    <property type="match status" value="1"/>
</dbReference>
<proteinExistence type="inferred from homology"/>
<feature type="compositionally biased region" description="Basic and acidic residues" evidence="2">
    <location>
        <begin position="554"/>
        <end position="564"/>
    </location>
</feature>
<gene>
    <name evidence="5" type="ORF">CAC42_7193</name>
</gene>
<dbReference type="InParanoid" id="A0A2K1QQ91"/>
<feature type="domain" description="AAR2 N-terminal" evidence="4">
    <location>
        <begin position="5"/>
        <end position="160"/>
    </location>
</feature>
<dbReference type="OrthoDB" id="201752at2759"/>
<feature type="domain" description="AAR2 C-terminal" evidence="3">
    <location>
        <begin position="197"/>
        <end position="315"/>
    </location>
</feature>
<feature type="region of interest" description="Disordered" evidence="2">
    <location>
        <begin position="119"/>
        <end position="144"/>
    </location>
</feature>
<dbReference type="AlphaFoldDB" id="A0A2K1QQ91"/>
<evidence type="ECO:0000256" key="2">
    <source>
        <dbReference type="SAM" id="MobiDB-lite"/>
    </source>
</evidence>
<dbReference type="InterPro" id="IPR033647">
    <property type="entry name" value="Aar2_N"/>
</dbReference>
<dbReference type="PANTHER" id="PTHR12689:SF4">
    <property type="entry name" value="PROTEIN AAR2 HOMOLOG"/>
    <property type="match status" value="1"/>
</dbReference>
<name>A0A2K1QQ91_9PEZI</name>
<dbReference type="InterPro" id="IPR033648">
    <property type="entry name" value="AAR2_C"/>
</dbReference>
<protein>
    <submittedName>
        <fullName evidence="5">Uncharacterized protein</fullName>
    </submittedName>
</protein>
<evidence type="ECO:0000259" key="4">
    <source>
        <dbReference type="Pfam" id="PF20981"/>
    </source>
</evidence>
<dbReference type="EMBL" id="NKHZ01000052">
    <property type="protein sequence ID" value="PNS17139.1"/>
    <property type="molecule type" value="Genomic_DNA"/>
</dbReference>
<feature type="compositionally biased region" description="Acidic residues" evidence="2">
    <location>
        <begin position="587"/>
        <end position="604"/>
    </location>
</feature>
<sequence length="604" mass="66631">MDDPTPALLLLSLPPSSLCGIDLLSFTTSPSFRGVKSLPPGPHFIFTSPHSTLAVRHGAWFLIPDLVSGPGPGPDPSPTLILKRWDEPTETLQPVLDAAETLRARANLGAIWRGGMAPYRQSSGSGSGSGSGSDGPADQGPNSWVGLTAEVTREYLSRVFGTGEEGWHVTTYSDVEDGADGLGGVVQGTERALRLMAVDLRRTWREGATGRERTEGARDRSWYLFHLAGGSGGEGSGHGSEGALRVVLAEFEFCFVMALTLNNFACLEQWRKLMRVVLTCRVVVAEVPGFFVRFLELVRGQMLRLGTDVTVPTEEGNQGDERHGGKVLGEVRESSLEDKTEEELLRYDLPLRGKTGRGEGRKQALKREVRAMEKEAEMEREKEVLHDMGEDELKTLFLEDELDVSGHSFLRGLLVRFREAVEELVGSRDDMEIEGRQQAYDKTVVDVLDELKKLEATLFDMYSWDFDDALLPERPFRKAMPEFGGDPSGAHLKSHHSTAEGEDVRPMGLSQMDDDEEDEDGEYAPAVVDLTQEQMDALGIQGTPGSKVKTTSQESRKAKEERQAELSQVVVEDSSEDEEGGQTQDYSDNDFDDTIDIEDLDVRY</sequence>
<evidence type="ECO:0000256" key="1">
    <source>
        <dbReference type="ARBA" id="ARBA00006281"/>
    </source>
</evidence>
<organism evidence="5 6">
    <name type="scientific">Sphaceloma murrayae</name>
    <dbReference type="NCBI Taxonomy" id="2082308"/>
    <lineage>
        <taxon>Eukaryota</taxon>
        <taxon>Fungi</taxon>
        <taxon>Dikarya</taxon>
        <taxon>Ascomycota</taxon>
        <taxon>Pezizomycotina</taxon>
        <taxon>Dothideomycetes</taxon>
        <taxon>Dothideomycetidae</taxon>
        <taxon>Myriangiales</taxon>
        <taxon>Elsinoaceae</taxon>
        <taxon>Sphaceloma</taxon>
    </lineage>
</organism>
<evidence type="ECO:0000313" key="5">
    <source>
        <dbReference type="EMBL" id="PNS17139.1"/>
    </source>
</evidence>
<keyword evidence="6" id="KW-1185">Reference proteome</keyword>
<dbReference type="InterPro" id="IPR038516">
    <property type="entry name" value="AAR2_N_sf"/>
</dbReference>
<evidence type="ECO:0000313" key="6">
    <source>
        <dbReference type="Proteomes" id="UP000243797"/>
    </source>
</evidence>
<accession>A0A2K1QQ91</accession>